<keyword evidence="1" id="KW-0732">Signal</keyword>
<dbReference type="InParanoid" id="A0A6J2YY81"/>
<gene>
    <name evidence="3" type="primary">LOC115891466</name>
</gene>
<sequence length="182" mass="21125">MVVRRTFFISCWIYVAQCSTFSFRKVQFLPATSFTRREDHFISSSKFVPSHNFEDFGSSHNFGSSDFSNYKPSGFGIWNSNQENSFSSFKFESNAVHHITPDFSDGLSYPDPLLLTGQRAKNAASYLYKKELFFHEIPHVNSLLQYQDVRKRNGLVPVKLGSLRLASPWNRFKEHLSNHFYV</sequence>
<dbReference type="RefSeq" id="XP_030767780.1">
    <property type="nucleotide sequence ID" value="XM_030911920.1"/>
</dbReference>
<feature type="signal peptide" evidence="1">
    <location>
        <begin position="1"/>
        <end position="18"/>
    </location>
</feature>
<organism evidence="2 3">
    <name type="scientific">Sitophilus oryzae</name>
    <name type="common">Rice weevil</name>
    <name type="synonym">Curculio oryzae</name>
    <dbReference type="NCBI Taxonomy" id="7048"/>
    <lineage>
        <taxon>Eukaryota</taxon>
        <taxon>Metazoa</taxon>
        <taxon>Ecdysozoa</taxon>
        <taxon>Arthropoda</taxon>
        <taxon>Hexapoda</taxon>
        <taxon>Insecta</taxon>
        <taxon>Pterygota</taxon>
        <taxon>Neoptera</taxon>
        <taxon>Endopterygota</taxon>
        <taxon>Coleoptera</taxon>
        <taxon>Polyphaga</taxon>
        <taxon>Cucujiformia</taxon>
        <taxon>Curculionidae</taxon>
        <taxon>Dryophthorinae</taxon>
        <taxon>Sitophilus</taxon>
    </lineage>
</organism>
<evidence type="ECO:0000313" key="3">
    <source>
        <dbReference type="RefSeq" id="XP_030767780.1"/>
    </source>
</evidence>
<reference evidence="3" key="1">
    <citation type="submission" date="2025-08" db="UniProtKB">
        <authorList>
            <consortium name="RefSeq"/>
        </authorList>
    </citation>
    <scope>IDENTIFICATION</scope>
    <source>
        <tissue evidence="3">Gonads</tissue>
    </source>
</reference>
<accession>A0A6J2YY81</accession>
<keyword evidence="2" id="KW-1185">Reference proteome</keyword>
<feature type="chain" id="PRO_5026948099" evidence="1">
    <location>
        <begin position="19"/>
        <end position="182"/>
    </location>
</feature>
<proteinExistence type="predicted"/>
<protein>
    <submittedName>
        <fullName evidence="3">Uncharacterized protein LOC115891466</fullName>
    </submittedName>
</protein>
<dbReference type="OrthoDB" id="8117927at2759"/>
<dbReference type="KEGG" id="soy:115891466"/>
<evidence type="ECO:0000256" key="1">
    <source>
        <dbReference type="SAM" id="SignalP"/>
    </source>
</evidence>
<dbReference type="Proteomes" id="UP000504635">
    <property type="component" value="Unplaced"/>
</dbReference>
<name>A0A6J2YY81_SITOR</name>
<dbReference type="AlphaFoldDB" id="A0A6J2YY81"/>
<evidence type="ECO:0000313" key="2">
    <source>
        <dbReference type="Proteomes" id="UP000504635"/>
    </source>
</evidence>
<dbReference type="GeneID" id="115891466"/>